<dbReference type="GO" id="GO:0016787">
    <property type="term" value="F:hydrolase activity"/>
    <property type="evidence" value="ECO:0007669"/>
    <property type="project" value="UniProtKB-KW"/>
</dbReference>
<dbReference type="Proteomes" id="UP000184278">
    <property type="component" value="Unassembled WGS sequence"/>
</dbReference>
<keyword evidence="1" id="KW-0378">Hydrolase</keyword>
<dbReference type="InterPro" id="IPR029058">
    <property type="entry name" value="AB_hydrolase_fold"/>
</dbReference>
<organism evidence="1 2">
    <name type="scientific">Butyrivibrio fibrisolvens DSM 3071</name>
    <dbReference type="NCBI Taxonomy" id="1121131"/>
    <lineage>
        <taxon>Bacteria</taxon>
        <taxon>Bacillati</taxon>
        <taxon>Bacillota</taxon>
        <taxon>Clostridia</taxon>
        <taxon>Lachnospirales</taxon>
        <taxon>Lachnospiraceae</taxon>
        <taxon>Butyrivibrio</taxon>
    </lineage>
</organism>
<dbReference type="Gene3D" id="3.40.50.1820">
    <property type="entry name" value="alpha/beta hydrolase"/>
    <property type="match status" value="1"/>
</dbReference>
<gene>
    <name evidence="1" type="ORF">SAMN02745229_04031</name>
</gene>
<name>A0A1M6G5N9_BUTFI</name>
<dbReference type="GeneID" id="89511819"/>
<dbReference type="SUPFAM" id="SSF53474">
    <property type="entry name" value="alpha/beta-Hydrolases"/>
    <property type="match status" value="1"/>
</dbReference>
<reference evidence="2" key="1">
    <citation type="submission" date="2016-11" db="EMBL/GenBank/DDBJ databases">
        <authorList>
            <person name="Varghese N."/>
            <person name="Submissions S."/>
        </authorList>
    </citation>
    <scope>NUCLEOTIDE SEQUENCE [LARGE SCALE GENOMIC DNA]</scope>
    <source>
        <strain evidence="2">DSM 3071</strain>
    </source>
</reference>
<dbReference type="OrthoDB" id="1908495at2"/>
<protein>
    <submittedName>
        <fullName evidence="1">Alpha/beta hydrolase family protein</fullName>
    </submittedName>
</protein>
<dbReference type="EMBL" id="FQXK01000060">
    <property type="protein sequence ID" value="SHJ05255.1"/>
    <property type="molecule type" value="Genomic_DNA"/>
</dbReference>
<dbReference type="STRING" id="1121131.SAMN02745229_04031"/>
<keyword evidence="2" id="KW-1185">Reference proteome</keyword>
<proteinExistence type="predicted"/>
<dbReference type="AlphaFoldDB" id="A0A1M6G5N9"/>
<accession>A0A1M6G5N9</accession>
<sequence length="191" mass="21679">MKLAVIFPGIGYTNQKPLLYYSQKLAKTHGFDVVALDYTDFPSNAKGDKEKMKECFDIAWKQTCDQLSKVDFDKYTGEDDCIFFFSKSIGTIMAARYALENNILAGQIYYTPLAETYEYVQDGYGIAFHGTNDPWADNETIERLSLEKHIELVEIPDVNHSLELTDSVVDDIDFVADVIETVEGYISDYEG</sequence>
<evidence type="ECO:0000313" key="1">
    <source>
        <dbReference type="EMBL" id="SHJ05255.1"/>
    </source>
</evidence>
<dbReference type="RefSeq" id="WP_073390445.1">
    <property type="nucleotide sequence ID" value="NZ_FQXK01000060.1"/>
</dbReference>
<evidence type="ECO:0000313" key="2">
    <source>
        <dbReference type="Proteomes" id="UP000184278"/>
    </source>
</evidence>